<dbReference type="InterPro" id="IPR028081">
    <property type="entry name" value="Leu-bd"/>
</dbReference>
<gene>
    <name evidence="5" type="ORF">KL86CLO1_13119</name>
</gene>
<dbReference type="PANTHER" id="PTHR30483:SF6">
    <property type="entry name" value="PERIPLASMIC BINDING PROTEIN OF ABC TRANSPORTER FOR NATURAL AMINO ACIDS"/>
    <property type="match status" value="1"/>
</dbReference>
<feature type="signal peptide" evidence="3">
    <location>
        <begin position="1"/>
        <end position="18"/>
    </location>
</feature>
<dbReference type="InterPro" id="IPR028082">
    <property type="entry name" value="Peripla_BP_I"/>
</dbReference>
<dbReference type="CDD" id="cd19986">
    <property type="entry name" value="PBP1_ABC_HAAT-like"/>
    <property type="match status" value="1"/>
</dbReference>
<comment type="similarity">
    <text evidence="1">Belongs to the leucine-binding protein family.</text>
</comment>
<dbReference type="PROSITE" id="PS51257">
    <property type="entry name" value="PROKAR_LIPOPROTEIN"/>
    <property type="match status" value="1"/>
</dbReference>
<reference evidence="5" key="1">
    <citation type="submission" date="2016-04" db="EMBL/GenBank/DDBJ databases">
        <authorList>
            <person name="Evans L.H."/>
            <person name="Alamgir A."/>
            <person name="Owens N."/>
            <person name="Weber N.D."/>
            <person name="Virtaneva K."/>
            <person name="Barbian K."/>
            <person name="Babar A."/>
            <person name="Rosenke K."/>
        </authorList>
    </citation>
    <scope>NUCLEOTIDE SEQUENCE</scope>
    <source>
        <strain evidence="5">86</strain>
    </source>
</reference>
<evidence type="ECO:0000313" key="5">
    <source>
        <dbReference type="EMBL" id="SBW10978.1"/>
    </source>
</evidence>
<keyword evidence="2 3" id="KW-0732">Signal</keyword>
<evidence type="ECO:0000259" key="4">
    <source>
        <dbReference type="Pfam" id="PF13458"/>
    </source>
</evidence>
<feature type="domain" description="Leucine-binding protein" evidence="4">
    <location>
        <begin position="47"/>
        <end position="382"/>
    </location>
</feature>
<accession>A0A212KH83</accession>
<dbReference type="SUPFAM" id="SSF53822">
    <property type="entry name" value="Periplasmic binding protein-like I"/>
    <property type="match status" value="1"/>
</dbReference>
<dbReference type="PANTHER" id="PTHR30483">
    <property type="entry name" value="LEUCINE-SPECIFIC-BINDING PROTEIN"/>
    <property type="match status" value="1"/>
</dbReference>
<dbReference type="Gene3D" id="3.40.50.2300">
    <property type="match status" value="2"/>
</dbReference>
<evidence type="ECO:0000256" key="3">
    <source>
        <dbReference type="SAM" id="SignalP"/>
    </source>
</evidence>
<proteinExistence type="inferred from homology"/>
<sequence>MKKALALLLAAIMSLSLAACSGTSPAASDSKTPDSVATTDQPASTEPIYIGLTDAFSGERAINGEYTKEGVELFLSEINAAGGVLGREVVVVYEDDQGTEASATNAYQKLISDNDVSAVVLNKYSSLVLAVEQFVAEAEIPAICSGSSVKLEALDNEYMLSTRRSDSGSGLTIAAYCEKLGATKVAILHANDALGTGMAPVVASALAGYGIEVVSTQQFATDEKNFAPYIAKIIDSGCDMLVSIAQTNEAPLIMRAVKDAGLDIPCIGSSASAQSSTLQNAVGASEGWYSVTAFSPTISEGKAAEWIAKYEKMFGRAPDMTSATTYDALSMICWAIEEAGSTDPKAINTALHSIKDFEGISSVFTYQGTPMLSTAEYVSQVQNGESVVLEQVAAQ</sequence>
<protein>
    <submittedName>
        <fullName evidence="5">Putative Receptor family ligand-binding protein</fullName>
    </submittedName>
</protein>
<feature type="chain" id="PRO_5038836080" evidence="3">
    <location>
        <begin position="19"/>
        <end position="395"/>
    </location>
</feature>
<dbReference type="AlphaFoldDB" id="A0A212KH83"/>
<name>A0A212KH83_9FIRM</name>
<dbReference type="Pfam" id="PF13458">
    <property type="entry name" value="Peripla_BP_6"/>
    <property type="match status" value="1"/>
</dbReference>
<evidence type="ECO:0000256" key="1">
    <source>
        <dbReference type="ARBA" id="ARBA00010062"/>
    </source>
</evidence>
<dbReference type="EMBL" id="FLUN01000001">
    <property type="protein sequence ID" value="SBW10978.1"/>
    <property type="molecule type" value="Genomic_DNA"/>
</dbReference>
<keyword evidence="5" id="KW-0675">Receptor</keyword>
<dbReference type="InterPro" id="IPR051010">
    <property type="entry name" value="BCAA_transport"/>
</dbReference>
<evidence type="ECO:0000256" key="2">
    <source>
        <dbReference type="ARBA" id="ARBA00022729"/>
    </source>
</evidence>
<organism evidence="5">
    <name type="scientific">uncultured Eubacteriales bacterium</name>
    <dbReference type="NCBI Taxonomy" id="172733"/>
    <lineage>
        <taxon>Bacteria</taxon>
        <taxon>Bacillati</taxon>
        <taxon>Bacillota</taxon>
        <taxon>Clostridia</taxon>
        <taxon>Eubacteriales</taxon>
        <taxon>environmental samples</taxon>
    </lineage>
</organism>